<organism evidence="2">
    <name type="scientific">bioreactor metagenome</name>
    <dbReference type="NCBI Taxonomy" id="1076179"/>
    <lineage>
        <taxon>unclassified sequences</taxon>
        <taxon>metagenomes</taxon>
        <taxon>ecological metagenomes</taxon>
    </lineage>
</organism>
<evidence type="ECO:0000259" key="1">
    <source>
        <dbReference type="Pfam" id="PF04773"/>
    </source>
</evidence>
<dbReference type="PANTHER" id="PTHR38731">
    <property type="entry name" value="LIPL45-RELATED LIPOPROTEIN-RELATED"/>
    <property type="match status" value="1"/>
</dbReference>
<name>A0A645FK31_9ZZZZ</name>
<dbReference type="InterPro" id="IPR006860">
    <property type="entry name" value="FecR"/>
</dbReference>
<feature type="domain" description="FecR protein" evidence="1">
    <location>
        <begin position="58"/>
        <end position="145"/>
    </location>
</feature>
<dbReference type="EMBL" id="VSSQ01061409">
    <property type="protein sequence ID" value="MPN14745.1"/>
    <property type="molecule type" value="Genomic_DNA"/>
</dbReference>
<sequence length="152" mass="15692">MMIRAHRALAFMIAFLAVAAAQAAEVAGMVKISRGEAAIERAGERLPATVGTPVLATDRLRTGGDGALGITLRDNTLLSAGPNSLIVIEKFAFNSSTLEGGMSVGIRKGTLAVASGKIAKRTPESVDFHTPTSVLGVRGTEFLVEVIGGSDE</sequence>
<dbReference type="Pfam" id="PF04773">
    <property type="entry name" value="FecR"/>
    <property type="match status" value="1"/>
</dbReference>
<accession>A0A645FK31</accession>
<reference evidence="2" key="1">
    <citation type="submission" date="2019-08" db="EMBL/GenBank/DDBJ databases">
        <authorList>
            <person name="Kucharzyk K."/>
            <person name="Murdoch R.W."/>
            <person name="Higgins S."/>
            <person name="Loffler F."/>
        </authorList>
    </citation>
    <scope>NUCLEOTIDE SEQUENCE</scope>
</reference>
<comment type="caution">
    <text evidence="2">The sequence shown here is derived from an EMBL/GenBank/DDBJ whole genome shotgun (WGS) entry which is preliminary data.</text>
</comment>
<protein>
    <recommendedName>
        <fullName evidence="1">FecR protein domain-containing protein</fullName>
    </recommendedName>
</protein>
<proteinExistence type="predicted"/>
<evidence type="ECO:0000313" key="2">
    <source>
        <dbReference type="EMBL" id="MPN14745.1"/>
    </source>
</evidence>
<dbReference type="AlphaFoldDB" id="A0A645FK31"/>
<gene>
    <name evidence="2" type="ORF">SDC9_162074</name>
</gene>